<dbReference type="SMART" id="SM00020">
    <property type="entry name" value="Tryp_SPc"/>
    <property type="match status" value="1"/>
</dbReference>
<feature type="chain" id="PRO_5040783484" description="Peptidase S1 domain-containing protein" evidence="4">
    <location>
        <begin position="25"/>
        <end position="323"/>
    </location>
</feature>
<dbReference type="PANTHER" id="PTHR24276">
    <property type="entry name" value="POLYSERASE-RELATED"/>
    <property type="match status" value="1"/>
</dbReference>
<evidence type="ECO:0000259" key="5">
    <source>
        <dbReference type="PROSITE" id="PS50240"/>
    </source>
</evidence>
<dbReference type="Pfam" id="PF00089">
    <property type="entry name" value="Trypsin"/>
    <property type="match status" value="1"/>
</dbReference>
<dbReference type="OrthoDB" id="6380398at2759"/>
<dbReference type="InterPro" id="IPR001254">
    <property type="entry name" value="Trypsin_dom"/>
</dbReference>
<keyword evidence="3" id="KW-0720">Serine protease</keyword>
<dbReference type="Gene3D" id="2.40.10.10">
    <property type="entry name" value="Trypsin-like serine proteases"/>
    <property type="match status" value="1"/>
</dbReference>
<dbReference type="PROSITE" id="PS50240">
    <property type="entry name" value="TRYPSIN_DOM"/>
    <property type="match status" value="1"/>
</dbReference>
<dbReference type="PROSITE" id="PS00134">
    <property type="entry name" value="TRYPSIN_HIS"/>
    <property type="match status" value="1"/>
</dbReference>
<dbReference type="SUPFAM" id="SSF50494">
    <property type="entry name" value="Trypsin-like serine proteases"/>
    <property type="match status" value="1"/>
</dbReference>
<dbReference type="CDD" id="cd00190">
    <property type="entry name" value="Tryp_SPc"/>
    <property type="match status" value="1"/>
</dbReference>
<dbReference type="InterPro" id="IPR033116">
    <property type="entry name" value="TRYPSIN_SER"/>
</dbReference>
<protein>
    <recommendedName>
        <fullName evidence="5">Peptidase S1 domain-containing protein</fullName>
    </recommendedName>
</protein>
<dbReference type="GO" id="GO:0006508">
    <property type="term" value="P:proteolysis"/>
    <property type="evidence" value="ECO:0007669"/>
    <property type="project" value="UniProtKB-KW"/>
</dbReference>
<organism evidence="6 7">
    <name type="scientific">Coemansia pectinata</name>
    <dbReference type="NCBI Taxonomy" id="1052879"/>
    <lineage>
        <taxon>Eukaryota</taxon>
        <taxon>Fungi</taxon>
        <taxon>Fungi incertae sedis</taxon>
        <taxon>Zoopagomycota</taxon>
        <taxon>Kickxellomycotina</taxon>
        <taxon>Kickxellomycetes</taxon>
        <taxon>Kickxellales</taxon>
        <taxon>Kickxellaceae</taxon>
        <taxon>Coemansia</taxon>
    </lineage>
</organism>
<keyword evidence="7" id="KW-1185">Reference proteome</keyword>
<comment type="similarity">
    <text evidence="1">Belongs to the peptidase S1 family.</text>
</comment>
<keyword evidence="4" id="KW-0732">Signal</keyword>
<dbReference type="AlphaFoldDB" id="A0A9W8GQ60"/>
<dbReference type="Proteomes" id="UP001140011">
    <property type="component" value="Unassembled WGS sequence"/>
</dbReference>
<dbReference type="InterPro" id="IPR009003">
    <property type="entry name" value="Peptidase_S1_PA"/>
</dbReference>
<evidence type="ECO:0000256" key="4">
    <source>
        <dbReference type="SAM" id="SignalP"/>
    </source>
</evidence>
<dbReference type="InterPro" id="IPR001314">
    <property type="entry name" value="Peptidase_S1A"/>
</dbReference>
<evidence type="ECO:0000313" key="7">
    <source>
        <dbReference type="Proteomes" id="UP001140011"/>
    </source>
</evidence>
<sequence>MYISPTLFAAFLGTGALQLAATLAIPKLEKRIIGGFLMPDNLAPYSVSLVKTDGFQQFTCGGTIISPNFILTAAHCVVNKANQQLPPANVTIGYGNMDRDAQESVKATGVYIHPQYISGASRDVRYDIALVEVKKLKFNKSTNSIPIYNGAIGTGQRFLAMGWGATEANATKLNMLRGTIVTAGDTASCQRYYPEFDDNNGPQICTLGKLNPGSSTCSGDSGSSVVASNNDVVMLGGFDSIGVFTVGSSCGDANTAHFYIHAAYHLDFIANTTNITKEVLTNTVPAEPELPELPEEPTSSSDLYYDEPVDRISLIDPVKPILY</sequence>
<accession>A0A9W8GQ60</accession>
<evidence type="ECO:0000313" key="6">
    <source>
        <dbReference type="EMBL" id="KAJ2750327.1"/>
    </source>
</evidence>
<dbReference type="PANTHER" id="PTHR24276:SF98">
    <property type="entry name" value="FI18310P1-RELATED"/>
    <property type="match status" value="1"/>
</dbReference>
<dbReference type="InterPro" id="IPR043504">
    <property type="entry name" value="Peptidase_S1_PA_chymotrypsin"/>
</dbReference>
<keyword evidence="2" id="KW-1015">Disulfide bond</keyword>
<keyword evidence="3" id="KW-0645">Protease</keyword>
<proteinExistence type="inferred from homology"/>
<dbReference type="PROSITE" id="PS00135">
    <property type="entry name" value="TRYPSIN_SER"/>
    <property type="match status" value="1"/>
</dbReference>
<keyword evidence="3" id="KW-0378">Hydrolase</keyword>
<dbReference type="InterPro" id="IPR018114">
    <property type="entry name" value="TRYPSIN_HIS"/>
</dbReference>
<comment type="caution">
    <text evidence="6">The sequence shown here is derived from an EMBL/GenBank/DDBJ whole genome shotgun (WGS) entry which is preliminary data.</text>
</comment>
<feature type="signal peptide" evidence="4">
    <location>
        <begin position="1"/>
        <end position="24"/>
    </location>
</feature>
<evidence type="ECO:0000256" key="3">
    <source>
        <dbReference type="RuleBase" id="RU363034"/>
    </source>
</evidence>
<evidence type="ECO:0000256" key="2">
    <source>
        <dbReference type="ARBA" id="ARBA00023157"/>
    </source>
</evidence>
<dbReference type="PRINTS" id="PR00722">
    <property type="entry name" value="CHYMOTRYPSIN"/>
</dbReference>
<dbReference type="GO" id="GO:0004252">
    <property type="term" value="F:serine-type endopeptidase activity"/>
    <property type="evidence" value="ECO:0007669"/>
    <property type="project" value="InterPro"/>
</dbReference>
<feature type="domain" description="Peptidase S1" evidence="5">
    <location>
        <begin position="32"/>
        <end position="274"/>
    </location>
</feature>
<evidence type="ECO:0000256" key="1">
    <source>
        <dbReference type="ARBA" id="ARBA00007664"/>
    </source>
</evidence>
<dbReference type="EMBL" id="JANBUH010000582">
    <property type="protein sequence ID" value="KAJ2750327.1"/>
    <property type="molecule type" value="Genomic_DNA"/>
</dbReference>
<gene>
    <name evidence="6" type="ORF">GGI19_005169</name>
</gene>
<name>A0A9W8GQ60_9FUNG</name>
<dbReference type="InterPro" id="IPR050430">
    <property type="entry name" value="Peptidase_S1"/>
</dbReference>
<reference evidence="6" key="1">
    <citation type="submission" date="2022-07" db="EMBL/GenBank/DDBJ databases">
        <title>Phylogenomic reconstructions and comparative analyses of Kickxellomycotina fungi.</title>
        <authorList>
            <person name="Reynolds N.K."/>
            <person name="Stajich J.E."/>
            <person name="Barry K."/>
            <person name="Grigoriev I.V."/>
            <person name="Crous P."/>
            <person name="Smith M.E."/>
        </authorList>
    </citation>
    <scope>NUCLEOTIDE SEQUENCE</scope>
    <source>
        <strain evidence="6">BCRC 34297</strain>
    </source>
</reference>